<evidence type="ECO:0000313" key="2">
    <source>
        <dbReference type="Proteomes" id="UP000003805"/>
    </source>
</evidence>
<sequence length="96" mass="11487">MFDFLNRRAFENWTTRTEADLRSQIVKFLDSIKGPSRLIEKFKVIRIEQDPNQKDRVLLDIHLTPYFPAKSFVIQLEGRKGEEPEEANWESQYNQE</sequence>
<evidence type="ECO:0000313" key="1">
    <source>
        <dbReference type="EMBL" id="EFI49941.1"/>
    </source>
</evidence>
<keyword evidence="2" id="KW-1185">Reference proteome</keyword>
<dbReference type="HOGENOM" id="CLU_2357380_0_0_10"/>
<dbReference type="GO" id="GO:0033103">
    <property type="term" value="P:protein secretion by the type VI secretion system"/>
    <property type="evidence" value="ECO:0007669"/>
    <property type="project" value="InterPro"/>
</dbReference>
<dbReference type="AlphaFoldDB" id="D7NAI4"/>
<reference evidence="1" key="1">
    <citation type="submission" date="2010-02" db="EMBL/GenBank/DDBJ databases">
        <title>The Genome Sequence of Prevotella oris strain C735.</title>
        <authorList>
            <consortium name="The Broad Institute Genome Sequencing Platform"/>
            <person name="Ward D."/>
            <person name="Feldgarden M."/>
            <person name="Earl A."/>
            <person name="Young S.K."/>
            <person name="Zeng Q."/>
            <person name="Koehrsen M."/>
            <person name="Alvarado L."/>
            <person name="Berlin A."/>
            <person name="Bochicchio J."/>
            <person name="Borenstein D."/>
            <person name="Chapman S.B."/>
            <person name="Chen Z."/>
            <person name="Engels R."/>
            <person name="Freedman E."/>
            <person name="Gellesch M."/>
            <person name="Goldberg J."/>
            <person name="Griggs A."/>
            <person name="Gujja S."/>
            <person name="Heilman E."/>
            <person name="Heiman D."/>
            <person name="Hepburn T."/>
            <person name="Howarth C."/>
            <person name="Jen D."/>
            <person name="Larson L."/>
            <person name="Mehta T."/>
            <person name="Park D."/>
            <person name="Pearson M."/>
            <person name="Roberts A."/>
            <person name="Saif S."/>
            <person name="Shea T."/>
            <person name="Shenoy N."/>
            <person name="Sisk P."/>
            <person name="Stolte C."/>
            <person name="Sykes S."/>
            <person name="Thomson T."/>
            <person name="Walk T."/>
            <person name="White J."/>
            <person name="Yandava C."/>
            <person name="Sibley C.D."/>
            <person name="Field T.R."/>
            <person name="Grinwis M."/>
            <person name="Eshaghurshan C.S."/>
            <person name="Surette M.G."/>
            <person name="Haas B."/>
            <person name="Nusbaum C."/>
            <person name="Birren B."/>
        </authorList>
    </citation>
    <scope>NUCLEOTIDE SEQUENCE [LARGE SCALE GENOMIC DNA]</scope>
    <source>
        <strain evidence="1">C735</strain>
    </source>
</reference>
<proteinExistence type="predicted"/>
<organism evidence="1 2">
    <name type="scientific">Segatella oris C735</name>
    <dbReference type="NCBI Taxonomy" id="563008"/>
    <lineage>
        <taxon>Bacteria</taxon>
        <taxon>Pseudomonadati</taxon>
        <taxon>Bacteroidota</taxon>
        <taxon>Bacteroidia</taxon>
        <taxon>Bacteroidales</taxon>
        <taxon>Prevotellaceae</taxon>
        <taxon>Segatella</taxon>
    </lineage>
</organism>
<gene>
    <name evidence="1" type="ORF">HMPREF0665_00672</name>
</gene>
<dbReference type="EMBL" id="GL349564">
    <property type="protein sequence ID" value="EFI49941.1"/>
    <property type="molecule type" value="Genomic_DNA"/>
</dbReference>
<dbReference type="eggNOG" id="ENOG502Z8M7">
    <property type="taxonomic scope" value="Bacteria"/>
</dbReference>
<dbReference type="GO" id="GO:0033104">
    <property type="term" value="C:type VI protein secretion system complex"/>
    <property type="evidence" value="ECO:0007669"/>
    <property type="project" value="InterPro"/>
</dbReference>
<name>D7NAI4_9BACT</name>
<dbReference type="Pfam" id="PF17541">
    <property type="entry name" value="TssC"/>
    <property type="match status" value="1"/>
</dbReference>
<protein>
    <submittedName>
        <fullName evidence="1">Uncharacterized protein</fullName>
    </submittedName>
</protein>
<accession>D7NAI4</accession>
<dbReference type="InterPro" id="IPR035576">
    <property type="entry name" value="T6SS_TssC"/>
</dbReference>
<dbReference type="Proteomes" id="UP000003805">
    <property type="component" value="Miscellaneous, Scaffold supercont1.1"/>
</dbReference>